<dbReference type="InParanoid" id="A0A077ZS83"/>
<keyword evidence="2" id="KW-1185">Reference proteome</keyword>
<sequence length="468" mass="54487">MDNLQQAKWSLSIYDAMIQKLQQDKALALRKFSEFDDLERQLYIENDLQSFYDAFISQIGMNRFVKHLRQNHSRLVDLLIKQQGLKPNFLEYQSQLTSNSFLQSQITAMEPTIIAEITDYYKEKQLSYTKLGLEYSSVIRVNERVLVRGLNLIVYSDNCQQVINDIQLKSSSYCCYSKDTSLYIGYADEIQVLDSNTLGIKQSIKTASSVNKLIPTFQKPQQNQLSELASSKSNRSDFLLCIQNMGFIQLINARYNDVHYTKKLLLGKASINDICHVTSHLLLDGEDHLHLGNLPQYALATSMGLFFGEFTEFNESLRSYEFQENQDESYLHGIMINSVVEIKPDIVAFVVDKRFNILIIDRAVRRLLREIQITNTGQLIMQKYINYSEKKPYLIIKTNKEILVIQMNDYRVRPLMKSVNDQYLTHDCMHQYFDDKTGDFIILDIKKNFAKESRQVRKIKVNLPKVKE</sequence>
<evidence type="ECO:0000313" key="2">
    <source>
        <dbReference type="Proteomes" id="UP000039865"/>
    </source>
</evidence>
<proteinExistence type="predicted"/>
<evidence type="ECO:0000313" key="1">
    <source>
        <dbReference type="EMBL" id="CDW72374.1"/>
    </source>
</evidence>
<reference evidence="1 2" key="1">
    <citation type="submission" date="2014-06" db="EMBL/GenBank/DDBJ databases">
        <authorList>
            <person name="Swart Estienne"/>
        </authorList>
    </citation>
    <scope>NUCLEOTIDE SEQUENCE [LARGE SCALE GENOMIC DNA]</scope>
    <source>
        <strain evidence="1 2">130c</strain>
    </source>
</reference>
<name>A0A077ZS83_STYLE</name>
<dbReference type="EMBL" id="CCKQ01001274">
    <property type="protein sequence ID" value="CDW72374.1"/>
    <property type="molecule type" value="Genomic_DNA"/>
</dbReference>
<dbReference type="AlphaFoldDB" id="A0A077ZS83"/>
<dbReference type="Proteomes" id="UP000039865">
    <property type="component" value="Unassembled WGS sequence"/>
</dbReference>
<organism evidence="1 2">
    <name type="scientific">Stylonychia lemnae</name>
    <name type="common">Ciliate</name>
    <dbReference type="NCBI Taxonomy" id="5949"/>
    <lineage>
        <taxon>Eukaryota</taxon>
        <taxon>Sar</taxon>
        <taxon>Alveolata</taxon>
        <taxon>Ciliophora</taxon>
        <taxon>Intramacronucleata</taxon>
        <taxon>Spirotrichea</taxon>
        <taxon>Stichotrichia</taxon>
        <taxon>Sporadotrichida</taxon>
        <taxon>Oxytrichidae</taxon>
        <taxon>Stylonychinae</taxon>
        <taxon>Stylonychia</taxon>
    </lineage>
</organism>
<accession>A0A077ZS83</accession>
<gene>
    <name evidence="1" type="primary">Contig6400.g6847</name>
    <name evidence="1" type="ORF">STYLEM_1333</name>
</gene>
<protein>
    <submittedName>
        <fullName evidence="1">Uncharacterized protein</fullName>
    </submittedName>
</protein>